<feature type="region of interest" description="Disordered" evidence="1">
    <location>
        <begin position="1"/>
        <end position="25"/>
    </location>
</feature>
<protein>
    <submittedName>
        <fullName evidence="2">Uncharacterized protein (TIGR02594 family)</fullName>
    </submittedName>
</protein>
<accession>A0A4R7LKE6</accession>
<dbReference type="InterPro" id="IPR013423">
    <property type="entry name" value="CHP02594"/>
</dbReference>
<name>A0A4R7LKE6_9RHOB</name>
<evidence type="ECO:0000256" key="1">
    <source>
        <dbReference type="SAM" id="MobiDB-lite"/>
    </source>
</evidence>
<sequence length="202" mass="21506">MCGTTMINPAASPTTGATGSQASAPCCPPPPWMPIALAENAKGVAEISGATENPDVVRYMGMNRYGHRRDDNTSWCGSFVAYVLDKAGKSISTVPERALTWGRPSSHPEGYWPGGISIGRPIYGAIAVKSRQGGGHVTFVMGQDKDDSTILHCLGGNQRNKLQVSRYSRSVFSAYMVPEDYPHSCCTLPIYNGTSTAAGSEE</sequence>
<organism evidence="2 3">
    <name type="scientific">Litoreibacter halocynthiae</name>
    <dbReference type="NCBI Taxonomy" id="1242689"/>
    <lineage>
        <taxon>Bacteria</taxon>
        <taxon>Pseudomonadati</taxon>
        <taxon>Pseudomonadota</taxon>
        <taxon>Alphaproteobacteria</taxon>
        <taxon>Rhodobacterales</taxon>
        <taxon>Roseobacteraceae</taxon>
        <taxon>Litoreibacter</taxon>
    </lineage>
</organism>
<reference evidence="2 3" key="1">
    <citation type="submission" date="2019-03" db="EMBL/GenBank/DDBJ databases">
        <title>Genomic Encyclopedia of Archaeal and Bacterial Type Strains, Phase II (KMG-II): from individual species to whole genera.</title>
        <authorList>
            <person name="Goeker M."/>
        </authorList>
    </citation>
    <scope>NUCLEOTIDE SEQUENCE [LARGE SCALE GENOMIC DNA]</scope>
    <source>
        <strain evidence="2 3">DSM 29467</strain>
    </source>
</reference>
<comment type="caution">
    <text evidence="2">The sequence shown here is derived from an EMBL/GenBank/DDBJ whole genome shotgun (WGS) entry which is preliminary data.</text>
</comment>
<keyword evidence="3" id="KW-1185">Reference proteome</keyword>
<dbReference type="NCBIfam" id="TIGR02594">
    <property type="entry name" value="TIGR02594 family protein"/>
    <property type="match status" value="1"/>
</dbReference>
<dbReference type="RefSeq" id="WP_134014274.1">
    <property type="nucleotide sequence ID" value="NZ_SOBH01000002.1"/>
</dbReference>
<gene>
    <name evidence="2" type="ORF">BDE40_1872</name>
</gene>
<dbReference type="EMBL" id="SOBH01000002">
    <property type="protein sequence ID" value="TDT75146.1"/>
    <property type="molecule type" value="Genomic_DNA"/>
</dbReference>
<evidence type="ECO:0000313" key="2">
    <source>
        <dbReference type="EMBL" id="TDT75146.1"/>
    </source>
</evidence>
<dbReference type="OrthoDB" id="5395100at2"/>
<dbReference type="AlphaFoldDB" id="A0A4R7LKE6"/>
<evidence type="ECO:0000313" key="3">
    <source>
        <dbReference type="Proteomes" id="UP000294563"/>
    </source>
</evidence>
<proteinExistence type="predicted"/>
<dbReference type="Proteomes" id="UP000294563">
    <property type="component" value="Unassembled WGS sequence"/>
</dbReference>
<feature type="compositionally biased region" description="Polar residues" evidence="1">
    <location>
        <begin position="1"/>
        <end position="23"/>
    </location>
</feature>